<dbReference type="InterPro" id="IPR016181">
    <property type="entry name" value="Acyl_CoA_acyltransferase"/>
</dbReference>
<dbReference type="Pfam" id="PF13302">
    <property type="entry name" value="Acetyltransf_3"/>
    <property type="match status" value="1"/>
</dbReference>
<dbReference type="OrthoDB" id="9788916at2"/>
<feature type="domain" description="N-acetyltransferase" evidence="1">
    <location>
        <begin position="20"/>
        <end position="172"/>
    </location>
</feature>
<dbReference type="SUPFAM" id="SSF55729">
    <property type="entry name" value="Acyl-CoA N-acyltransferases (Nat)"/>
    <property type="match status" value="1"/>
</dbReference>
<dbReference type="EMBL" id="LKTS01000019">
    <property type="protein sequence ID" value="PKD18890.1"/>
    <property type="molecule type" value="Genomic_DNA"/>
</dbReference>
<dbReference type="PANTHER" id="PTHR43792">
    <property type="entry name" value="GNAT FAMILY, PUTATIVE (AFU_ORTHOLOGUE AFUA_3G00765)-RELATED-RELATED"/>
    <property type="match status" value="1"/>
</dbReference>
<comment type="caution">
    <text evidence="2">The sequence shown here is derived from an EMBL/GenBank/DDBJ whole genome shotgun (WGS) entry which is preliminary data.</text>
</comment>
<dbReference type="InterPro" id="IPR051531">
    <property type="entry name" value="N-acetyltransferase"/>
</dbReference>
<dbReference type="STRING" id="447422.SAMN05660903_03099"/>
<proteinExistence type="predicted"/>
<sequence>MKKSYLFKSSRLGFRNWVDTDLKEFTELNADREVMEHFPKPLTEKESTDFLCRLKEHFEKNGYCYFATEVLETREFIGFIGLALQEYKSDFTPAVDIGWRLKRSTWGKGYATEGAKKCIDWAFNTLKIERLIATCTKNNTRSENVMKKIGMVKKGNFKHPKLKQYPKLQECIYYEIVKKDSLIVGSYWLLKSVQ</sequence>
<organism evidence="2 3">
    <name type="scientific">Salegentibacter salinarum</name>
    <dbReference type="NCBI Taxonomy" id="447422"/>
    <lineage>
        <taxon>Bacteria</taxon>
        <taxon>Pseudomonadati</taxon>
        <taxon>Bacteroidota</taxon>
        <taxon>Flavobacteriia</taxon>
        <taxon>Flavobacteriales</taxon>
        <taxon>Flavobacteriaceae</taxon>
        <taxon>Salegentibacter</taxon>
    </lineage>
</organism>
<evidence type="ECO:0000259" key="1">
    <source>
        <dbReference type="PROSITE" id="PS51186"/>
    </source>
</evidence>
<evidence type="ECO:0000313" key="3">
    <source>
        <dbReference type="Proteomes" id="UP000232673"/>
    </source>
</evidence>
<dbReference type="Gene3D" id="3.40.630.30">
    <property type="match status" value="1"/>
</dbReference>
<dbReference type="RefSeq" id="WP_079714111.1">
    <property type="nucleotide sequence ID" value="NZ_FUZC01000014.1"/>
</dbReference>
<dbReference type="PANTHER" id="PTHR43792:SF1">
    <property type="entry name" value="N-ACETYLTRANSFERASE DOMAIN-CONTAINING PROTEIN"/>
    <property type="match status" value="1"/>
</dbReference>
<gene>
    <name evidence="2" type="ORF">APR41_17355</name>
</gene>
<dbReference type="Proteomes" id="UP000232673">
    <property type="component" value="Unassembled WGS sequence"/>
</dbReference>
<protein>
    <submittedName>
        <fullName evidence="2">GNAT family acetyltransferase</fullName>
    </submittedName>
</protein>
<evidence type="ECO:0000313" key="2">
    <source>
        <dbReference type="EMBL" id="PKD18890.1"/>
    </source>
</evidence>
<dbReference type="InterPro" id="IPR000182">
    <property type="entry name" value="GNAT_dom"/>
</dbReference>
<keyword evidence="2" id="KW-0808">Transferase</keyword>
<accession>A0A2N0TVY1</accession>
<dbReference type="GO" id="GO:0016747">
    <property type="term" value="F:acyltransferase activity, transferring groups other than amino-acyl groups"/>
    <property type="evidence" value="ECO:0007669"/>
    <property type="project" value="InterPro"/>
</dbReference>
<dbReference type="PROSITE" id="PS51186">
    <property type="entry name" value="GNAT"/>
    <property type="match status" value="1"/>
</dbReference>
<dbReference type="AlphaFoldDB" id="A0A2N0TVY1"/>
<reference evidence="2 3" key="1">
    <citation type="submission" date="2015-10" db="EMBL/GenBank/DDBJ databases">
        <title>Draft genome sequence of Salegentibacter salinarum KCTC 12975.</title>
        <authorList>
            <person name="Lin W."/>
            <person name="Zheng Q."/>
        </authorList>
    </citation>
    <scope>NUCLEOTIDE SEQUENCE [LARGE SCALE GENOMIC DNA]</scope>
    <source>
        <strain evidence="2 3">KCTC 12975</strain>
    </source>
</reference>
<keyword evidence="3" id="KW-1185">Reference proteome</keyword>
<name>A0A2N0TVY1_9FLAO</name>